<organism evidence="2 3">
    <name type="scientific">Candidatus Nephthysia bennettiae</name>
    <dbReference type="NCBI Taxonomy" id="3127016"/>
    <lineage>
        <taxon>Bacteria</taxon>
        <taxon>Bacillati</taxon>
        <taxon>Candidatus Dormiibacterota</taxon>
        <taxon>Candidatus Dormibacteria</taxon>
        <taxon>Candidatus Dormibacterales</taxon>
        <taxon>Candidatus Dormibacteraceae</taxon>
        <taxon>Candidatus Nephthysia</taxon>
    </lineage>
</organism>
<dbReference type="PANTHER" id="PTHR45947">
    <property type="entry name" value="SULFOQUINOVOSYL TRANSFERASE SQD2"/>
    <property type="match status" value="1"/>
</dbReference>
<dbReference type="SUPFAM" id="SSF53756">
    <property type="entry name" value="UDP-Glycosyltransferase/glycogen phosphorylase"/>
    <property type="match status" value="1"/>
</dbReference>
<keyword evidence="3" id="KW-1185">Reference proteome</keyword>
<dbReference type="Pfam" id="PF13439">
    <property type="entry name" value="Glyco_transf_4"/>
    <property type="match status" value="1"/>
</dbReference>
<dbReference type="InterPro" id="IPR050194">
    <property type="entry name" value="Glycosyltransferase_grp1"/>
</dbReference>
<dbReference type="AlphaFoldDB" id="A0A934K6D0"/>
<dbReference type="Proteomes" id="UP000612893">
    <property type="component" value="Unassembled WGS sequence"/>
</dbReference>
<evidence type="ECO:0000259" key="1">
    <source>
        <dbReference type="Pfam" id="PF13439"/>
    </source>
</evidence>
<dbReference type="RefSeq" id="WP_338200907.1">
    <property type="nucleotide sequence ID" value="NZ_JAEKNR010000096.1"/>
</dbReference>
<evidence type="ECO:0000313" key="2">
    <source>
        <dbReference type="EMBL" id="MBJ7598142.1"/>
    </source>
</evidence>
<dbReference type="CDD" id="cd03808">
    <property type="entry name" value="GT4_CapM-like"/>
    <property type="match status" value="1"/>
</dbReference>
<dbReference type="Pfam" id="PF13692">
    <property type="entry name" value="Glyco_trans_1_4"/>
    <property type="match status" value="1"/>
</dbReference>
<gene>
    <name evidence="2" type="ORF">JF922_08660</name>
</gene>
<sequence length="406" mass="42972">MNGSRPIRVARVITRLNIGGPARHVTILSTGLGPEFETVLFAGAPADCEGSLVEMARSAGATVVTIPELRRQPAPLADLRVLWRLYREFRRWRPDLVATHTAKAGMLGRVAAALAGVPVRVHTFHGHVLHGYFGSFGSALVRLTERLLDRLTTRSIAISPEIAADLREAGIGRNKTTLIPLGLDLERLADPGPGSLRRQLGLDDGQPLVGLVGRLVPIKAPGLFLDASRRVMESLPAARFVLVGDGELRAELERRVGDEGLRHAVRFTGWRSDLAEVYGVLDLVVCCSINEGTPVSVIEASAAGKPVVGTRVGGMPSVIQHGVTGLLVPPGDPAALAAAMIAILGDRDLAGRMGAAGTAFSHERFGRERMVSQVRDLYLGLLSGALTPSPRAAGGGWEGGVNSQAD</sequence>
<dbReference type="PANTHER" id="PTHR45947:SF3">
    <property type="entry name" value="SULFOQUINOVOSYL TRANSFERASE SQD2"/>
    <property type="match status" value="1"/>
</dbReference>
<evidence type="ECO:0000313" key="3">
    <source>
        <dbReference type="Proteomes" id="UP000612893"/>
    </source>
</evidence>
<proteinExistence type="predicted"/>
<dbReference type="InterPro" id="IPR028098">
    <property type="entry name" value="Glyco_trans_4-like_N"/>
</dbReference>
<dbReference type="Gene3D" id="3.40.50.2000">
    <property type="entry name" value="Glycogen Phosphorylase B"/>
    <property type="match status" value="2"/>
</dbReference>
<dbReference type="EMBL" id="JAEKNR010000096">
    <property type="protein sequence ID" value="MBJ7598142.1"/>
    <property type="molecule type" value="Genomic_DNA"/>
</dbReference>
<reference evidence="2" key="1">
    <citation type="submission" date="2020-10" db="EMBL/GenBank/DDBJ databases">
        <title>Ca. Dormibacterota MAGs.</title>
        <authorList>
            <person name="Montgomery K."/>
        </authorList>
    </citation>
    <scope>NUCLEOTIDE SEQUENCE [LARGE SCALE GENOMIC DNA]</scope>
    <source>
        <strain evidence="2">SC8812_S17_10</strain>
    </source>
</reference>
<comment type="caution">
    <text evidence="2">The sequence shown here is derived from an EMBL/GenBank/DDBJ whole genome shotgun (WGS) entry which is preliminary data.</text>
</comment>
<protein>
    <submittedName>
        <fullName evidence="2">Glycosyltransferase family 4 protein</fullName>
    </submittedName>
</protein>
<accession>A0A934K6D0</accession>
<name>A0A934K6D0_9BACT</name>
<feature type="domain" description="Glycosyltransferase subfamily 4-like N-terminal" evidence="1">
    <location>
        <begin position="18"/>
        <end position="187"/>
    </location>
</feature>